<keyword evidence="1" id="KW-0238">DNA-binding</keyword>
<dbReference type="PANTHER" id="PTHR46558:SF4">
    <property type="entry name" value="DNA-BIDING PHAGE PROTEIN"/>
    <property type="match status" value="1"/>
</dbReference>
<dbReference type="Pfam" id="PF01381">
    <property type="entry name" value="HTH_3"/>
    <property type="match status" value="1"/>
</dbReference>
<dbReference type="Gene3D" id="1.10.260.40">
    <property type="entry name" value="lambda repressor-like DNA-binding domains"/>
    <property type="match status" value="1"/>
</dbReference>
<evidence type="ECO:0000313" key="3">
    <source>
        <dbReference type="EMBL" id="KKT92395.1"/>
    </source>
</evidence>
<proteinExistence type="predicted"/>
<dbReference type="AlphaFoldDB" id="A0A0G1L906"/>
<organism evidence="3 4">
    <name type="scientific">Candidatus Jorgensenbacteria bacterium GW2011_GWA2_45_13</name>
    <dbReference type="NCBI Taxonomy" id="1618662"/>
    <lineage>
        <taxon>Bacteria</taxon>
        <taxon>Candidatus Joergenseniibacteriota</taxon>
    </lineage>
</organism>
<name>A0A0G1L906_9BACT</name>
<evidence type="ECO:0000259" key="2">
    <source>
        <dbReference type="PROSITE" id="PS50943"/>
    </source>
</evidence>
<evidence type="ECO:0000256" key="1">
    <source>
        <dbReference type="ARBA" id="ARBA00023125"/>
    </source>
</evidence>
<reference evidence="3 4" key="1">
    <citation type="journal article" date="2015" name="Nature">
        <title>rRNA introns, odd ribosomes, and small enigmatic genomes across a large radiation of phyla.</title>
        <authorList>
            <person name="Brown C.T."/>
            <person name="Hug L.A."/>
            <person name="Thomas B.C."/>
            <person name="Sharon I."/>
            <person name="Castelle C.J."/>
            <person name="Singh A."/>
            <person name="Wilkins M.J."/>
            <person name="Williams K.H."/>
            <person name="Banfield J.F."/>
        </authorList>
    </citation>
    <scope>NUCLEOTIDE SEQUENCE [LARGE SCALE GENOMIC DNA]</scope>
</reference>
<dbReference type="SUPFAM" id="SSF47413">
    <property type="entry name" value="lambda repressor-like DNA-binding domains"/>
    <property type="match status" value="1"/>
</dbReference>
<sequence length="73" mass="8163">MWINVMGKEKVGNTVHAMRIEREMTQEALAGAVGVSRQTIIAVEKGNYVPSVLLALKIAKQFKTSLEKIFFIQ</sequence>
<dbReference type="PANTHER" id="PTHR46558">
    <property type="entry name" value="TRACRIPTIONAL REGULATORY PROTEIN-RELATED-RELATED"/>
    <property type="match status" value="1"/>
</dbReference>
<accession>A0A0G1L906</accession>
<dbReference type="PROSITE" id="PS50943">
    <property type="entry name" value="HTH_CROC1"/>
    <property type="match status" value="1"/>
</dbReference>
<dbReference type="InterPro" id="IPR010982">
    <property type="entry name" value="Lambda_DNA-bd_dom_sf"/>
</dbReference>
<comment type="caution">
    <text evidence="3">The sequence shown here is derived from an EMBL/GenBank/DDBJ whole genome shotgun (WGS) entry which is preliminary data.</text>
</comment>
<dbReference type="GO" id="GO:0003677">
    <property type="term" value="F:DNA binding"/>
    <property type="evidence" value="ECO:0007669"/>
    <property type="project" value="UniProtKB-KW"/>
</dbReference>
<dbReference type="CDD" id="cd00093">
    <property type="entry name" value="HTH_XRE"/>
    <property type="match status" value="1"/>
</dbReference>
<evidence type="ECO:0000313" key="4">
    <source>
        <dbReference type="Proteomes" id="UP000033966"/>
    </source>
</evidence>
<dbReference type="EMBL" id="LCKF01000002">
    <property type="protein sequence ID" value="KKT92395.1"/>
    <property type="molecule type" value="Genomic_DNA"/>
</dbReference>
<dbReference type="SMART" id="SM00530">
    <property type="entry name" value="HTH_XRE"/>
    <property type="match status" value="1"/>
</dbReference>
<feature type="domain" description="HTH cro/C1-type" evidence="2">
    <location>
        <begin position="15"/>
        <end position="69"/>
    </location>
</feature>
<dbReference type="InterPro" id="IPR001387">
    <property type="entry name" value="Cro/C1-type_HTH"/>
</dbReference>
<gene>
    <name evidence="3" type="ORF">UW92_C0002G0039</name>
</gene>
<dbReference type="PATRIC" id="fig|1618662.3.peg.75"/>
<dbReference type="Proteomes" id="UP000033966">
    <property type="component" value="Unassembled WGS sequence"/>
</dbReference>
<protein>
    <recommendedName>
        <fullName evidence="2">HTH cro/C1-type domain-containing protein</fullName>
    </recommendedName>
</protein>